<gene>
    <name evidence="2" type="ORF">DFP77_10172</name>
</gene>
<dbReference type="PANTHER" id="PTHR18964">
    <property type="entry name" value="ROK (REPRESSOR, ORF, KINASE) FAMILY"/>
    <property type="match status" value="1"/>
</dbReference>
<dbReference type="Pfam" id="PF13412">
    <property type="entry name" value="HTH_24"/>
    <property type="match status" value="1"/>
</dbReference>
<dbReference type="Gene3D" id="3.30.420.40">
    <property type="match status" value="2"/>
</dbReference>
<dbReference type="InterPro" id="IPR036388">
    <property type="entry name" value="WH-like_DNA-bd_sf"/>
</dbReference>
<evidence type="ECO:0000256" key="1">
    <source>
        <dbReference type="ARBA" id="ARBA00006479"/>
    </source>
</evidence>
<dbReference type="Proteomes" id="UP000253506">
    <property type="component" value="Unassembled WGS sequence"/>
</dbReference>
<evidence type="ECO:0000313" key="2">
    <source>
        <dbReference type="EMBL" id="RCX08754.1"/>
    </source>
</evidence>
<dbReference type="OrthoDB" id="8595273at2"/>
<evidence type="ECO:0000313" key="3">
    <source>
        <dbReference type="Proteomes" id="UP000253506"/>
    </source>
</evidence>
<dbReference type="InterPro" id="IPR000600">
    <property type="entry name" value="ROK"/>
</dbReference>
<dbReference type="SUPFAM" id="SSF53067">
    <property type="entry name" value="Actin-like ATPase domain"/>
    <property type="match status" value="1"/>
</dbReference>
<dbReference type="SUPFAM" id="SSF46785">
    <property type="entry name" value="Winged helix' DNA-binding domain"/>
    <property type="match status" value="1"/>
</dbReference>
<sequence>MPDMRFSPPNPLRIADRTSGLNAVRVRSHNERLVLSMLLRNGNISRLKIGESSGLSAQTVSVIVRSLEKEGLIVSGSAQKGRVGPPTIPLSLNAEGAYSIGISIGIRKTHVVLINFLGEITAHSQFSHEFPGNDIVHPDIFVAVEELLSKLSVKKRERVAGIGLALADTFRESEALNVLRELLEKEFSLEVFIQTDITSAASGESMFGKAKNLENYLFFYIGAQIHSRLVLNHQILRSATSATYDGGTLELEKRLGSDNLSINELEQLTEQESQHSKDLQEWTEQCSALIREKLRDASQFVDVEALLLSSYIPNTMLQNISTALVLPETGPEVVVSELTKAPKAVGAASLPFAGRFML</sequence>
<reference evidence="2 3" key="1">
    <citation type="submission" date="2018-07" db="EMBL/GenBank/DDBJ databases">
        <title>Genomic Encyclopedia of Type Strains, Phase III (KMG-III): the genomes of soil and plant-associated and newly described type strains.</title>
        <authorList>
            <person name="Whitman W."/>
        </authorList>
    </citation>
    <scope>NUCLEOTIDE SEQUENCE [LARGE SCALE GENOMIC DNA]</scope>
    <source>
        <strain evidence="2 3">CECT 7731</strain>
    </source>
</reference>
<dbReference type="EMBL" id="QPJQ01000001">
    <property type="protein sequence ID" value="RCX08754.1"/>
    <property type="molecule type" value="Genomic_DNA"/>
</dbReference>
<protein>
    <submittedName>
        <fullName evidence="2">MarR family transcriptional regulator</fullName>
    </submittedName>
</protein>
<dbReference type="InterPro" id="IPR036390">
    <property type="entry name" value="WH_DNA-bd_sf"/>
</dbReference>
<dbReference type="InterPro" id="IPR043129">
    <property type="entry name" value="ATPase_NBD"/>
</dbReference>
<dbReference type="Gene3D" id="1.10.10.10">
    <property type="entry name" value="Winged helix-like DNA-binding domain superfamily/Winged helix DNA-binding domain"/>
    <property type="match status" value="1"/>
</dbReference>
<comment type="similarity">
    <text evidence="1">Belongs to the ROK (NagC/XylR) family.</text>
</comment>
<name>A0A369AMT0_9GAMM</name>
<comment type="caution">
    <text evidence="2">The sequence shown here is derived from an EMBL/GenBank/DDBJ whole genome shotgun (WGS) entry which is preliminary data.</text>
</comment>
<dbReference type="Pfam" id="PF00480">
    <property type="entry name" value="ROK"/>
    <property type="match status" value="1"/>
</dbReference>
<organism evidence="2 3">
    <name type="scientific">Marinomonas foliarum</name>
    <dbReference type="NCBI Taxonomy" id="491950"/>
    <lineage>
        <taxon>Bacteria</taxon>
        <taxon>Pseudomonadati</taxon>
        <taxon>Pseudomonadota</taxon>
        <taxon>Gammaproteobacteria</taxon>
        <taxon>Oceanospirillales</taxon>
        <taxon>Oceanospirillaceae</taxon>
        <taxon>Marinomonas</taxon>
    </lineage>
</organism>
<dbReference type="RefSeq" id="WP_114410318.1">
    <property type="nucleotide sequence ID" value="NZ_QPJQ01000001.1"/>
</dbReference>
<dbReference type="AlphaFoldDB" id="A0A369AMT0"/>
<dbReference type="PANTHER" id="PTHR18964:SF149">
    <property type="entry name" value="BIFUNCTIONAL UDP-N-ACETYLGLUCOSAMINE 2-EPIMERASE_N-ACETYLMANNOSAMINE KINASE"/>
    <property type="match status" value="1"/>
</dbReference>
<proteinExistence type="inferred from homology"/>
<dbReference type="CDD" id="cd00092">
    <property type="entry name" value="HTH_CRP"/>
    <property type="match status" value="1"/>
</dbReference>
<accession>A0A369AMT0</accession>